<feature type="transmembrane region" description="Helical" evidence="8">
    <location>
        <begin position="34"/>
        <end position="55"/>
    </location>
</feature>
<gene>
    <name evidence="11" type="ORF">DAPK24_002650</name>
</gene>
<accession>A0AAV5QWZ1</accession>
<evidence type="ECO:0000256" key="5">
    <source>
        <dbReference type="ARBA" id="ARBA00022989"/>
    </source>
</evidence>
<evidence type="ECO:0000256" key="7">
    <source>
        <dbReference type="ARBA" id="ARBA00023136"/>
    </source>
</evidence>
<keyword evidence="8" id="KW-0256">Endoplasmic reticulum</keyword>
<evidence type="ECO:0000256" key="1">
    <source>
        <dbReference type="ARBA" id="ARBA00004141"/>
    </source>
</evidence>
<feature type="transmembrane region" description="Helical" evidence="8">
    <location>
        <begin position="495"/>
        <end position="513"/>
    </location>
</feature>
<comment type="function">
    <text evidence="8">Functions as a zinc transporter.</text>
</comment>
<dbReference type="AlphaFoldDB" id="A0AAV5QWZ1"/>
<dbReference type="PANTHER" id="PTHR45755:SF4">
    <property type="entry name" value="ZINC TRANSPORTER 7"/>
    <property type="match status" value="1"/>
</dbReference>
<dbReference type="GO" id="GO:0005789">
    <property type="term" value="C:endoplasmic reticulum membrane"/>
    <property type="evidence" value="ECO:0007669"/>
    <property type="project" value="UniProtKB-SubCell"/>
</dbReference>
<keyword evidence="6 8" id="KW-0406">Ion transport</keyword>
<dbReference type="InterPro" id="IPR027469">
    <property type="entry name" value="Cation_efflux_TMD_sf"/>
</dbReference>
<dbReference type="GO" id="GO:0006882">
    <property type="term" value="P:intracellular zinc ion homeostasis"/>
    <property type="evidence" value="ECO:0007669"/>
    <property type="project" value="InterPro"/>
</dbReference>
<proteinExistence type="inferred from homology"/>
<feature type="transmembrane region" description="Helical" evidence="8">
    <location>
        <begin position="319"/>
        <end position="336"/>
    </location>
</feature>
<comment type="caution">
    <text evidence="8">Lacks conserved residue(s) required for the propagation of feature annotation.</text>
</comment>
<evidence type="ECO:0000256" key="2">
    <source>
        <dbReference type="ARBA" id="ARBA00008873"/>
    </source>
</evidence>
<evidence type="ECO:0000256" key="8">
    <source>
        <dbReference type="RuleBase" id="RU369017"/>
    </source>
</evidence>
<dbReference type="Proteomes" id="UP001378960">
    <property type="component" value="Unassembled WGS sequence"/>
</dbReference>
<keyword evidence="7 8" id="KW-0472">Membrane</keyword>
<keyword evidence="5 8" id="KW-1133">Transmembrane helix</keyword>
<dbReference type="Gene3D" id="1.20.1510.10">
    <property type="entry name" value="Cation efflux protein transmembrane domain"/>
    <property type="match status" value="1"/>
</dbReference>
<feature type="transmembrane region" description="Helical" evidence="8">
    <location>
        <begin position="278"/>
        <end position="299"/>
    </location>
</feature>
<feature type="transmembrane region" description="Helical" evidence="8">
    <location>
        <begin position="89"/>
        <end position="120"/>
    </location>
</feature>
<dbReference type="NCBIfam" id="TIGR01297">
    <property type="entry name" value="CDF"/>
    <property type="match status" value="1"/>
</dbReference>
<reference evidence="11 12" key="1">
    <citation type="journal article" date="2023" name="Elife">
        <title>Identification of key yeast species and microbe-microbe interactions impacting larval growth of Drosophila in the wild.</title>
        <authorList>
            <person name="Mure A."/>
            <person name="Sugiura Y."/>
            <person name="Maeda R."/>
            <person name="Honda K."/>
            <person name="Sakurai N."/>
            <person name="Takahashi Y."/>
            <person name="Watada M."/>
            <person name="Katoh T."/>
            <person name="Gotoh A."/>
            <person name="Gotoh Y."/>
            <person name="Taniguchi I."/>
            <person name="Nakamura K."/>
            <person name="Hayashi T."/>
            <person name="Katayama T."/>
            <person name="Uemura T."/>
            <person name="Hattori Y."/>
        </authorList>
    </citation>
    <scope>NUCLEOTIDE SEQUENCE [LARGE SCALE GENOMIC DNA]</scope>
    <source>
        <strain evidence="11 12">PK-24</strain>
    </source>
</reference>
<organism evidence="11 12">
    <name type="scientific">Pichia kluyveri</name>
    <name type="common">Yeast</name>
    <dbReference type="NCBI Taxonomy" id="36015"/>
    <lineage>
        <taxon>Eukaryota</taxon>
        <taxon>Fungi</taxon>
        <taxon>Dikarya</taxon>
        <taxon>Ascomycota</taxon>
        <taxon>Saccharomycotina</taxon>
        <taxon>Pichiomycetes</taxon>
        <taxon>Pichiales</taxon>
        <taxon>Pichiaceae</taxon>
        <taxon>Pichia</taxon>
    </lineage>
</organism>
<evidence type="ECO:0000256" key="6">
    <source>
        <dbReference type="ARBA" id="ARBA00023065"/>
    </source>
</evidence>
<protein>
    <recommendedName>
        <fullName evidence="8">Zinc transporter</fullName>
    </recommendedName>
</protein>
<evidence type="ECO:0000256" key="9">
    <source>
        <dbReference type="SAM" id="MobiDB-lite"/>
    </source>
</evidence>
<comment type="caution">
    <text evidence="11">The sequence shown here is derived from an EMBL/GenBank/DDBJ whole genome shotgun (WGS) entry which is preliminary data.</text>
</comment>
<feature type="transmembrane region" description="Helical" evidence="8">
    <location>
        <begin position="6"/>
        <end position="27"/>
    </location>
</feature>
<evidence type="ECO:0000256" key="3">
    <source>
        <dbReference type="ARBA" id="ARBA00022448"/>
    </source>
</evidence>
<name>A0AAV5QWZ1_PICKL</name>
<evidence type="ECO:0000256" key="4">
    <source>
        <dbReference type="ARBA" id="ARBA00022692"/>
    </source>
</evidence>
<dbReference type="GO" id="GO:0005794">
    <property type="term" value="C:Golgi apparatus"/>
    <property type="evidence" value="ECO:0007669"/>
    <property type="project" value="TreeGrafter"/>
</dbReference>
<keyword evidence="4 8" id="KW-0812">Transmembrane</keyword>
<comment type="similarity">
    <text evidence="2 8">Belongs to the cation diffusion facilitator (CDF) transporter (TC 2.A.4) family. SLC30A subfamily.</text>
</comment>
<dbReference type="PANTHER" id="PTHR45755">
    <property type="match status" value="1"/>
</dbReference>
<comment type="subcellular location">
    <subcellularLocation>
        <location evidence="8">Endoplasmic reticulum membrane</location>
        <topology evidence="8">Multi-pass membrane protein</topology>
    </subcellularLocation>
    <subcellularLocation>
        <location evidence="1">Membrane</location>
        <topology evidence="1">Multi-pass membrane protein</topology>
    </subcellularLocation>
</comment>
<feature type="transmembrane region" description="Helical" evidence="8">
    <location>
        <begin position="173"/>
        <end position="194"/>
    </location>
</feature>
<feature type="transmembrane region" description="Helical" evidence="8">
    <location>
        <begin position="452"/>
        <end position="475"/>
    </location>
</feature>
<keyword evidence="3 8" id="KW-0813">Transport</keyword>
<feature type="transmembrane region" description="Helical" evidence="8">
    <location>
        <begin position="419"/>
        <end position="440"/>
    </location>
</feature>
<dbReference type="Pfam" id="PF01545">
    <property type="entry name" value="Cation_efflux"/>
    <property type="match status" value="1"/>
</dbReference>
<keyword evidence="12" id="KW-1185">Reference proteome</keyword>
<feature type="transmembrane region" description="Helical" evidence="8">
    <location>
        <begin position="388"/>
        <end position="407"/>
    </location>
</feature>
<evidence type="ECO:0000313" key="11">
    <source>
        <dbReference type="EMBL" id="GMM43690.1"/>
    </source>
</evidence>
<evidence type="ECO:0000313" key="12">
    <source>
        <dbReference type="Proteomes" id="UP001378960"/>
    </source>
</evidence>
<dbReference type="GO" id="GO:1904257">
    <property type="term" value="P:zinc ion import into Golgi lumen"/>
    <property type="evidence" value="ECO:0007669"/>
    <property type="project" value="TreeGrafter"/>
</dbReference>
<feature type="transmembrane region" description="Helical" evidence="8">
    <location>
        <begin position="238"/>
        <end position="257"/>
    </location>
</feature>
<dbReference type="GO" id="GO:0031410">
    <property type="term" value="C:cytoplasmic vesicle"/>
    <property type="evidence" value="ECO:0007669"/>
    <property type="project" value="TreeGrafter"/>
</dbReference>
<dbReference type="GO" id="GO:0005385">
    <property type="term" value="F:zinc ion transmembrane transporter activity"/>
    <property type="evidence" value="ECO:0007669"/>
    <property type="project" value="UniProtKB-UniRule"/>
</dbReference>
<dbReference type="InterPro" id="IPR002524">
    <property type="entry name" value="Cation_efflux"/>
</dbReference>
<dbReference type="InterPro" id="IPR058533">
    <property type="entry name" value="Cation_efflux_TM"/>
</dbReference>
<dbReference type="EMBL" id="BTGB01000001">
    <property type="protein sequence ID" value="GMM43690.1"/>
    <property type="molecule type" value="Genomic_DNA"/>
</dbReference>
<sequence>MSVQLAPLLLVLPTLFVSLNLTILPSFASFPVNILQSSLFASLSVVFILLFFKFLKYNGSEYVSEDSDFLSDYNDHHSLNKLNAYRNFIYLWIPMMSLFLANSYLAPLRVISLIFISQLLNKFNDIYSNDSLKLKDYNESIFSSSYPNFQIYILFIISLALDLSNDIYSSNDYFTSHILGYTFISIPFFINSVMKNKNKNGVYLGIAYINYNIKLHIVIIIFSLLNISYFYFEDYNFNMFAVSTGSLIILICTQFETNRPNKLRIDSVLSEFMNSKLILHYYKSYYIILNFIILSILFLNDNIGPNFNLKNAFEIFISQYSISTLINTFLMIMVYMGNKNINTIINDDILSDKKLDLNEINNDLKENSGLPLLNLFIQLINSKESKSILNFLLLNLAFMFIQLLYSLRSKSLSLLSDSLHMLLDCLSLFLGLMASVVSKYNLQHPSEAYPFGLGRIGALSGFTNGILLLVIVIGIYNESIHRFLNPMKLENTTELLIVSTLGFLVNLVGIFAFNHGHDHSHGHSHSHSFGGSNDDSTHNEHSHECNDDHKHEHKHEHKDEHSHEHSNEHNNEHTHEHNHEHAHNQEHSHETKCEHNDHSNEKHSDSHDDDNMHGIFLHIMADTLGSVGVIISTIIVKITGWELVDPITSVMIATLILMSSIPLLKSSSSNLLLLLSDQKKQKLSQLLNEITKISGVKSYKVQQFWPKDGKDSKLIGFIHVQHYRTENALQIRKKIDNLIKHSNIIDQCFVQMENEVDECWCRSADDEKYTVF</sequence>
<feature type="transmembrane region" description="Helical" evidence="8">
    <location>
        <begin position="615"/>
        <end position="635"/>
    </location>
</feature>
<dbReference type="InterPro" id="IPR045316">
    <property type="entry name" value="Msc2-like"/>
</dbReference>
<feature type="compositionally biased region" description="Basic and acidic residues" evidence="9">
    <location>
        <begin position="535"/>
        <end position="550"/>
    </location>
</feature>
<feature type="transmembrane region" description="Helical" evidence="8">
    <location>
        <begin position="647"/>
        <end position="664"/>
    </location>
</feature>
<dbReference type="SUPFAM" id="SSF161111">
    <property type="entry name" value="Cation efflux protein transmembrane domain-like"/>
    <property type="match status" value="1"/>
</dbReference>
<evidence type="ECO:0000259" key="10">
    <source>
        <dbReference type="Pfam" id="PF01545"/>
    </source>
</evidence>
<feature type="domain" description="Cation efflux protein transmembrane" evidence="10">
    <location>
        <begin position="391"/>
        <end position="672"/>
    </location>
</feature>
<feature type="region of interest" description="Disordered" evidence="9">
    <location>
        <begin position="521"/>
        <end position="609"/>
    </location>
</feature>
<feature type="compositionally biased region" description="Basic and acidic residues" evidence="9">
    <location>
        <begin position="557"/>
        <end position="609"/>
    </location>
</feature>